<keyword evidence="1 6" id="KW-0479">Metal-binding</keyword>
<dbReference type="InterPro" id="IPR022830">
    <property type="entry name" value="Indigdn_synthA-like"/>
</dbReference>
<gene>
    <name evidence="6" type="primary">psuG</name>
    <name evidence="7" type="ORF">GA0070607_1012</name>
</gene>
<dbReference type="GO" id="GO:0046113">
    <property type="term" value="P:nucleobase catabolic process"/>
    <property type="evidence" value="ECO:0007669"/>
    <property type="project" value="UniProtKB-UniRule"/>
</dbReference>
<dbReference type="GO" id="GO:0046872">
    <property type="term" value="F:metal ion binding"/>
    <property type="evidence" value="ECO:0007669"/>
    <property type="project" value="UniProtKB-KW"/>
</dbReference>
<comment type="subunit">
    <text evidence="6">Homotrimer.</text>
</comment>
<dbReference type="Gene3D" id="3.40.1790.10">
    <property type="entry name" value="Indigoidine synthase domain"/>
    <property type="match status" value="1"/>
</dbReference>
<evidence type="ECO:0000256" key="3">
    <source>
        <dbReference type="ARBA" id="ARBA00023211"/>
    </source>
</evidence>
<keyword evidence="4 6" id="KW-0456">Lyase</keyword>
<dbReference type="GO" id="GO:0004730">
    <property type="term" value="F:pseudouridylate synthase activity"/>
    <property type="evidence" value="ECO:0007669"/>
    <property type="project" value="UniProtKB-UniRule"/>
</dbReference>
<comment type="function">
    <text evidence="6">Catalyzes the reversible cleavage of pseudouridine 5'-phosphate (PsiMP) to ribose 5-phosphate and uracil. Functions biologically in the cleavage direction, as part of a pseudouridine degradation pathway.</text>
</comment>
<reference evidence="8" key="1">
    <citation type="submission" date="2016-06" db="EMBL/GenBank/DDBJ databases">
        <authorList>
            <person name="Varghese N."/>
            <person name="Submissions Spin"/>
        </authorList>
    </citation>
    <scope>NUCLEOTIDE SEQUENCE [LARGE SCALE GENOMIC DNA]</scope>
    <source>
        <strain evidence="8">DSM 44875</strain>
    </source>
</reference>
<evidence type="ECO:0000313" key="8">
    <source>
        <dbReference type="Proteomes" id="UP000198243"/>
    </source>
</evidence>
<keyword evidence="3 6" id="KW-0464">Manganese</keyword>
<dbReference type="PANTHER" id="PTHR42909:SF1">
    <property type="entry name" value="CARBOHYDRATE KINASE PFKB DOMAIN-CONTAINING PROTEIN"/>
    <property type="match status" value="1"/>
</dbReference>
<feature type="binding site" evidence="6">
    <location>
        <position position="142"/>
    </location>
    <ligand>
        <name>Mn(2+)</name>
        <dbReference type="ChEBI" id="CHEBI:29035"/>
    </ligand>
</feature>
<feature type="active site" description="Nucleophile" evidence="6">
    <location>
        <position position="163"/>
    </location>
</feature>
<dbReference type="SUPFAM" id="SSF110581">
    <property type="entry name" value="Indigoidine synthase A-like"/>
    <property type="match status" value="1"/>
</dbReference>
<feature type="binding site" evidence="6">
    <location>
        <position position="90"/>
    </location>
    <ligand>
        <name>substrate</name>
    </ligand>
</feature>
<keyword evidence="5 6" id="KW-0326">Glycosidase</keyword>
<dbReference type="EMBL" id="LT607412">
    <property type="protein sequence ID" value="SCE74153.1"/>
    <property type="molecule type" value="Genomic_DNA"/>
</dbReference>
<evidence type="ECO:0000256" key="5">
    <source>
        <dbReference type="ARBA" id="ARBA00023295"/>
    </source>
</evidence>
<protein>
    <recommendedName>
        <fullName evidence="6">Pseudouridine-5'-phosphate glycosidase</fullName>
        <shortName evidence="6">PsiMP glycosidase</shortName>
        <ecNumber evidence="6">4.2.1.70</ecNumber>
    </recommendedName>
</protein>
<dbReference type="HAMAP" id="MF_01876">
    <property type="entry name" value="PsiMP_glycosidase"/>
    <property type="match status" value="1"/>
</dbReference>
<comment type="catalytic activity">
    <reaction evidence="6">
        <text>D-ribose 5-phosphate + uracil = psi-UMP + H2O</text>
        <dbReference type="Rhea" id="RHEA:18337"/>
        <dbReference type="ChEBI" id="CHEBI:15377"/>
        <dbReference type="ChEBI" id="CHEBI:17568"/>
        <dbReference type="ChEBI" id="CHEBI:58380"/>
        <dbReference type="ChEBI" id="CHEBI:78346"/>
        <dbReference type="EC" id="4.2.1.70"/>
    </reaction>
</comment>
<proteinExistence type="inferred from homology"/>
<dbReference type="PANTHER" id="PTHR42909">
    <property type="entry name" value="ZGC:136858"/>
    <property type="match status" value="1"/>
</dbReference>
<sequence length="313" mass="32211">MPPVTDFRISYGTEVADALHDGRPVVALESTIVSHGLPRPENLRVAREIEQAVRDAGAVPATIGMIGGQLVVGLDDAQLTRLATVDGVTKLSVRDLAVAAATGADGATTVAATSAVAAAAGIGVFATGGLGGVHREAAHTFDESADLITLARTPIAVVCAGVKSILDVGATLERLETLGVAVVGYRTHRFPGFYLTDGGFDLDWSVESAEQVAAVLAARDRHAVHAGGLIVANPLPVDEQLDPELHDRTLAEGLALLERDGVTGKAVTPYLLAHFHSATEGASLAVNVRIILRNADLAARIAVAATRANADPA</sequence>
<organism evidence="7 8">
    <name type="scientific">Micromonospora coriariae</name>
    <dbReference type="NCBI Taxonomy" id="285665"/>
    <lineage>
        <taxon>Bacteria</taxon>
        <taxon>Bacillati</taxon>
        <taxon>Actinomycetota</taxon>
        <taxon>Actinomycetes</taxon>
        <taxon>Micromonosporales</taxon>
        <taxon>Micromonosporaceae</taxon>
        <taxon>Micromonospora</taxon>
    </lineage>
</organism>
<keyword evidence="8" id="KW-1185">Reference proteome</keyword>
<dbReference type="Pfam" id="PF04227">
    <property type="entry name" value="Indigoidine_A"/>
    <property type="match status" value="1"/>
</dbReference>
<dbReference type="EC" id="4.2.1.70" evidence="6"/>
<feature type="active site" description="Proton donor" evidence="6">
    <location>
        <position position="29"/>
    </location>
</feature>
<evidence type="ECO:0000313" key="7">
    <source>
        <dbReference type="EMBL" id="SCE74153.1"/>
    </source>
</evidence>
<dbReference type="Proteomes" id="UP000198243">
    <property type="component" value="Chromosome I"/>
</dbReference>
<dbReference type="GO" id="GO:0016798">
    <property type="term" value="F:hydrolase activity, acting on glycosyl bonds"/>
    <property type="evidence" value="ECO:0007669"/>
    <property type="project" value="UniProtKB-KW"/>
</dbReference>
<keyword evidence="2 6" id="KW-0378">Hydrolase</keyword>
<accession>A0A1C4UR09</accession>
<feature type="binding site" evidence="6">
    <location>
        <begin position="144"/>
        <end position="146"/>
    </location>
    <ligand>
        <name>substrate</name>
    </ligand>
</feature>
<dbReference type="InterPro" id="IPR007342">
    <property type="entry name" value="PsuG"/>
</dbReference>
<comment type="similarity">
    <text evidence="6">Belongs to the pseudouridine-5'-phosphate glycosidase family.</text>
</comment>
<dbReference type="AlphaFoldDB" id="A0A1C4UR09"/>
<feature type="binding site" evidence="6">
    <location>
        <position position="110"/>
    </location>
    <ligand>
        <name>substrate</name>
    </ligand>
</feature>
<comment type="cofactor">
    <cofactor evidence="6">
        <name>Mn(2+)</name>
        <dbReference type="ChEBI" id="CHEBI:29035"/>
    </cofactor>
    <text evidence="6">Binds 1 Mn(2+) ion per subunit.</text>
</comment>
<name>A0A1C4UR09_9ACTN</name>
<evidence type="ECO:0000256" key="2">
    <source>
        <dbReference type="ARBA" id="ARBA00022801"/>
    </source>
</evidence>
<dbReference type="GO" id="GO:0005737">
    <property type="term" value="C:cytoplasm"/>
    <property type="evidence" value="ECO:0007669"/>
    <property type="project" value="TreeGrafter"/>
</dbReference>
<evidence type="ECO:0000256" key="1">
    <source>
        <dbReference type="ARBA" id="ARBA00022723"/>
    </source>
</evidence>
<evidence type="ECO:0000256" key="4">
    <source>
        <dbReference type="ARBA" id="ARBA00023239"/>
    </source>
</evidence>
<evidence type="ECO:0000256" key="6">
    <source>
        <dbReference type="HAMAP-Rule" id="MF_01876"/>
    </source>
</evidence>